<evidence type="ECO:0000313" key="10">
    <source>
        <dbReference type="EMBL" id="MFC7360132.1"/>
    </source>
</evidence>
<evidence type="ECO:0000256" key="2">
    <source>
        <dbReference type="ARBA" id="ARBA00008420"/>
    </source>
</evidence>
<dbReference type="SUPFAM" id="SSF52540">
    <property type="entry name" value="P-loop containing nucleoside triphosphate hydrolases"/>
    <property type="match status" value="1"/>
</dbReference>
<comment type="similarity">
    <text evidence="2 9">Belongs to the gluconokinase GntK/GntV family.</text>
</comment>
<evidence type="ECO:0000256" key="8">
    <source>
        <dbReference type="ARBA" id="ARBA00048090"/>
    </source>
</evidence>
<reference evidence="11" key="1">
    <citation type="journal article" date="2019" name="Int. J. Syst. Evol. Microbiol.">
        <title>The Global Catalogue of Microorganisms (GCM) 10K type strain sequencing project: providing services to taxonomists for standard genome sequencing and annotation.</title>
        <authorList>
            <consortium name="The Broad Institute Genomics Platform"/>
            <consortium name="The Broad Institute Genome Sequencing Center for Infectious Disease"/>
            <person name="Wu L."/>
            <person name="Ma J."/>
        </authorList>
    </citation>
    <scope>NUCLEOTIDE SEQUENCE [LARGE SCALE GENOMIC DNA]</scope>
    <source>
        <strain evidence="11">FCH27</strain>
    </source>
</reference>
<dbReference type="RefSeq" id="WP_255892011.1">
    <property type="nucleotide sequence ID" value="NZ_JAFMZM010000005.1"/>
</dbReference>
<comment type="pathway">
    <text evidence="1">Carbohydrate acid metabolism.</text>
</comment>
<keyword evidence="11" id="KW-1185">Reference proteome</keyword>
<keyword evidence="5 9" id="KW-0547">Nucleotide-binding</keyword>
<keyword evidence="6 9" id="KW-0418">Kinase</keyword>
<accession>A0ABW2N234</accession>
<protein>
    <recommendedName>
        <fullName evidence="3 9">Gluconokinase</fullName>
        <ecNumber evidence="3 9">2.7.1.12</ecNumber>
    </recommendedName>
</protein>
<organism evidence="10 11">
    <name type="scientific">Nocardioides astragali</name>
    <dbReference type="NCBI Taxonomy" id="1776736"/>
    <lineage>
        <taxon>Bacteria</taxon>
        <taxon>Bacillati</taxon>
        <taxon>Actinomycetota</taxon>
        <taxon>Actinomycetes</taxon>
        <taxon>Propionibacteriales</taxon>
        <taxon>Nocardioidaceae</taxon>
        <taxon>Nocardioides</taxon>
    </lineage>
</organism>
<keyword evidence="4 9" id="KW-0808">Transferase</keyword>
<evidence type="ECO:0000256" key="4">
    <source>
        <dbReference type="ARBA" id="ARBA00022679"/>
    </source>
</evidence>
<keyword evidence="7 9" id="KW-0067">ATP-binding</keyword>
<dbReference type="CDD" id="cd02021">
    <property type="entry name" value="GntK"/>
    <property type="match status" value="1"/>
</dbReference>
<evidence type="ECO:0000313" key="11">
    <source>
        <dbReference type="Proteomes" id="UP001596524"/>
    </source>
</evidence>
<dbReference type="Pfam" id="PF13671">
    <property type="entry name" value="AAA_33"/>
    <property type="match status" value="1"/>
</dbReference>
<dbReference type="PANTHER" id="PTHR43442">
    <property type="entry name" value="GLUCONOKINASE-RELATED"/>
    <property type="match status" value="1"/>
</dbReference>
<evidence type="ECO:0000256" key="1">
    <source>
        <dbReference type="ARBA" id="ARBA00004761"/>
    </source>
</evidence>
<evidence type="ECO:0000256" key="9">
    <source>
        <dbReference type="RuleBase" id="RU363066"/>
    </source>
</evidence>
<dbReference type="Gene3D" id="3.40.50.300">
    <property type="entry name" value="P-loop containing nucleotide triphosphate hydrolases"/>
    <property type="match status" value="1"/>
</dbReference>
<dbReference type="InterPro" id="IPR027417">
    <property type="entry name" value="P-loop_NTPase"/>
</dbReference>
<evidence type="ECO:0000256" key="3">
    <source>
        <dbReference type="ARBA" id="ARBA00012054"/>
    </source>
</evidence>
<name>A0ABW2N234_9ACTN</name>
<gene>
    <name evidence="10" type="ORF">ACFQO6_07590</name>
</gene>
<comment type="caution">
    <text evidence="10">The sequence shown here is derived from an EMBL/GenBank/DDBJ whole genome shotgun (WGS) entry which is preliminary data.</text>
</comment>
<dbReference type="EMBL" id="JBHTCH010000006">
    <property type="protein sequence ID" value="MFC7360132.1"/>
    <property type="molecule type" value="Genomic_DNA"/>
</dbReference>
<dbReference type="EC" id="2.7.1.12" evidence="3 9"/>
<dbReference type="Proteomes" id="UP001596524">
    <property type="component" value="Unassembled WGS sequence"/>
</dbReference>
<evidence type="ECO:0000256" key="5">
    <source>
        <dbReference type="ARBA" id="ARBA00022741"/>
    </source>
</evidence>
<evidence type="ECO:0000256" key="6">
    <source>
        <dbReference type="ARBA" id="ARBA00022777"/>
    </source>
</evidence>
<dbReference type="InterPro" id="IPR006001">
    <property type="entry name" value="Therm_gnt_kin"/>
</dbReference>
<comment type="catalytic activity">
    <reaction evidence="8 9">
        <text>D-gluconate + ATP = 6-phospho-D-gluconate + ADP + H(+)</text>
        <dbReference type="Rhea" id="RHEA:19433"/>
        <dbReference type="ChEBI" id="CHEBI:15378"/>
        <dbReference type="ChEBI" id="CHEBI:18391"/>
        <dbReference type="ChEBI" id="CHEBI:30616"/>
        <dbReference type="ChEBI" id="CHEBI:58759"/>
        <dbReference type="ChEBI" id="CHEBI:456216"/>
        <dbReference type="EC" id="2.7.1.12"/>
    </reaction>
</comment>
<sequence length="180" mass="19702">MALTSSAPVQQIVMMGVAGVGKTTIAERVSALTGWVFAEGDRFHPAANIAKMSSGQALTDEDRWPWLRSIGDYMSAEIAAGRSGIVTCSALRRVYRDLLREDRPQVRFCHLAGEEPMVAERIAQRTGHFLPPSLLRSQYETLEPLEDEEPGVTVCVDGDPDAVLAHVLDALDLHQMTGTR</sequence>
<proteinExistence type="inferred from homology"/>
<dbReference type="NCBIfam" id="TIGR01313">
    <property type="entry name" value="therm_gnt_kin"/>
    <property type="match status" value="1"/>
</dbReference>
<evidence type="ECO:0000256" key="7">
    <source>
        <dbReference type="ARBA" id="ARBA00022840"/>
    </source>
</evidence>
<dbReference type="PANTHER" id="PTHR43442:SF3">
    <property type="entry name" value="GLUCONOKINASE-RELATED"/>
    <property type="match status" value="1"/>
</dbReference>